<organism evidence="2">
    <name type="scientific">Tanacetum cinerariifolium</name>
    <name type="common">Dalmatian daisy</name>
    <name type="synonym">Chrysanthemum cinerariifolium</name>
    <dbReference type="NCBI Taxonomy" id="118510"/>
    <lineage>
        <taxon>Eukaryota</taxon>
        <taxon>Viridiplantae</taxon>
        <taxon>Streptophyta</taxon>
        <taxon>Embryophyta</taxon>
        <taxon>Tracheophyta</taxon>
        <taxon>Spermatophyta</taxon>
        <taxon>Magnoliopsida</taxon>
        <taxon>eudicotyledons</taxon>
        <taxon>Gunneridae</taxon>
        <taxon>Pentapetalae</taxon>
        <taxon>asterids</taxon>
        <taxon>campanulids</taxon>
        <taxon>Asterales</taxon>
        <taxon>Asteraceae</taxon>
        <taxon>Asteroideae</taxon>
        <taxon>Anthemideae</taxon>
        <taxon>Anthemidinae</taxon>
        <taxon>Tanacetum</taxon>
    </lineage>
</organism>
<feature type="compositionally biased region" description="Low complexity" evidence="1">
    <location>
        <begin position="53"/>
        <end position="68"/>
    </location>
</feature>
<evidence type="ECO:0000313" key="2">
    <source>
        <dbReference type="EMBL" id="GFD60522.1"/>
    </source>
</evidence>
<comment type="caution">
    <text evidence="2">The sequence shown here is derived from an EMBL/GenBank/DDBJ whole genome shotgun (WGS) entry which is preliminary data.</text>
</comment>
<sequence length="68" mass="6821">TIVKSGHAFVQGIFDALDDAVKLEEVGSGHVSFGPNHVVVAISAHEKDDGLDSSSASGEEAAANSSGV</sequence>
<proteinExistence type="predicted"/>
<accession>A0A699XKH9</accession>
<dbReference type="EMBL" id="BKCJ011878917">
    <property type="protein sequence ID" value="GFD60522.1"/>
    <property type="molecule type" value="Genomic_DNA"/>
</dbReference>
<dbReference type="AlphaFoldDB" id="A0A699XKH9"/>
<protein>
    <submittedName>
        <fullName evidence="2">Uncharacterized protein</fullName>
    </submittedName>
</protein>
<reference evidence="2" key="1">
    <citation type="journal article" date="2019" name="Sci. Rep.">
        <title>Draft genome of Tanacetum cinerariifolium, the natural source of mosquito coil.</title>
        <authorList>
            <person name="Yamashiro T."/>
            <person name="Shiraishi A."/>
            <person name="Satake H."/>
            <person name="Nakayama K."/>
        </authorList>
    </citation>
    <scope>NUCLEOTIDE SEQUENCE</scope>
</reference>
<gene>
    <name evidence="2" type="ORF">Tci_932491</name>
</gene>
<feature type="non-terminal residue" evidence="2">
    <location>
        <position position="1"/>
    </location>
</feature>
<feature type="region of interest" description="Disordered" evidence="1">
    <location>
        <begin position="48"/>
        <end position="68"/>
    </location>
</feature>
<name>A0A699XKH9_TANCI</name>
<evidence type="ECO:0000256" key="1">
    <source>
        <dbReference type="SAM" id="MobiDB-lite"/>
    </source>
</evidence>